<feature type="binding site" evidence="9">
    <location>
        <position position="93"/>
    </location>
    <ligand>
        <name>Mg(2+)</name>
        <dbReference type="ChEBI" id="CHEBI:18420"/>
    </ligand>
</feature>
<dbReference type="EC" id="2.5.1.3" evidence="9"/>
<accession>A0A380CKM0</accession>
<feature type="domain" description="Thiamine phosphate synthase/TenI" evidence="12">
    <location>
        <begin position="8"/>
        <end position="193"/>
    </location>
</feature>
<keyword evidence="4 9" id="KW-0460">Magnesium</keyword>
<dbReference type="Proteomes" id="UP000254519">
    <property type="component" value="Unassembled WGS sequence"/>
</dbReference>
<comment type="catalytic activity">
    <reaction evidence="8 9 10">
        <text>2-[(2R,5Z)-2-carboxy-4-methylthiazol-5(2H)-ylidene]ethyl phosphate + 4-amino-2-methyl-5-(diphosphooxymethyl)pyrimidine + 2 H(+) = thiamine phosphate + CO2 + diphosphate</text>
        <dbReference type="Rhea" id="RHEA:47844"/>
        <dbReference type="ChEBI" id="CHEBI:15378"/>
        <dbReference type="ChEBI" id="CHEBI:16526"/>
        <dbReference type="ChEBI" id="CHEBI:33019"/>
        <dbReference type="ChEBI" id="CHEBI:37575"/>
        <dbReference type="ChEBI" id="CHEBI:57841"/>
        <dbReference type="ChEBI" id="CHEBI:62899"/>
        <dbReference type="EC" id="2.5.1.3"/>
    </reaction>
</comment>
<dbReference type="InterPro" id="IPR022998">
    <property type="entry name" value="ThiamineP_synth_TenI"/>
</dbReference>
<dbReference type="GO" id="GO:0009228">
    <property type="term" value="P:thiamine biosynthetic process"/>
    <property type="evidence" value="ECO:0007669"/>
    <property type="project" value="UniProtKB-KW"/>
</dbReference>
<feature type="binding site" evidence="9">
    <location>
        <position position="141"/>
    </location>
    <ligand>
        <name>4-amino-2-methyl-5-(diphosphooxymethyl)pyrimidine</name>
        <dbReference type="ChEBI" id="CHEBI:57841"/>
    </ligand>
</feature>
<comment type="pathway">
    <text evidence="1 9 11">Cofactor biosynthesis; thiamine diphosphate biosynthesis; thiamine phosphate from 4-amino-2-methyl-5-diphosphomethylpyrimidine and 4-methyl-5-(2-phosphoethyl)-thiazole: step 1/1.</text>
</comment>
<dbReference type="RefSeq" id="WP_115363729.1">
    <property type="nucleotide sequence ID" value="NZ_CP038012.1"/>
</dbReference>
<feature type="binding site" evidence="9">
    <location>
        <position position="74"/>
    </location>
    <ligand>
        <name>Mg(2+)</name>
        <dbReference type="ChEBI" id="CHEBI:18420"/>
    </ligand>
</feature>
<keyword evidence="2 9" id="KW-0808">Transferase</keyword>
<evidence type="ECO:0000259" key="12">
    <source>
        <dbReference type="Pfam" id="PF02581"/>
    </source>
</evidence>
<dbReference type="EMBL" id="UGYZ01000002">
    <property type="protein sequence ID" value="SUJ21820.1"/>
    <property type="molecule type" value="Genomic_DNA"/>
</dbReference>
<keyword evidence="5 9" id="KW-0784">Thiamine biosynthesis</keyword>
<dbReference type="FunFam" id="3.20.20.70:FF:000096">
    <property type="entry name" value="Thiamine-phosphate synthase"/>
    <property type="match status" value="1"/>
</dbReference>
<comment type="catalytic activity">
    <reaction evidence="7 9 10">
        <text>2-(2-carboxy-4-methylthiazol-5-yl)ethyl phosphate + 4-amino-2-methyl-5-(diphosphooxymethyl)pyrimidine + 2 H(+) = thiamine phosphate + CO2 + diphosphate</text>
        <dbReference type="Rhea" id="RHEA:47848"/>
        <dbReference type="ChEBI" id="CHEBI:15378"/>
        <dbReference type="ChEBI" id="CHEBI:16526"/>
        <dbReference type="ChEBI" id="CHEBI:33019"/>
        <dbReference type="ChEBI" id="CHEBI:37575"/>
        <dbReference type="ChEBI" id="CHEBI:57841"/>
        <dbReference type="ChEBI" id="CHEBI:62890"/>
        <dbReference type="EC" id="2.5.1.3"/>
    </reaction>
</comment>
<dbReference type="InterPro" id="IPR013785">
    <property type="entry name" value="Aldolase_TIM"/>
</dbReference>
<dbReference type="GO" id="GO:0005737">
    <property type="term" value="C:cytoplasm"/>
    <property type="evidence" value="ECO:0007669"/>
    <property type="project" value="TreeGrafter"/>
</dbReference>
<feature type="binding site" evidence="9">
    <location>
        <position position="170"/>
    </location>
    <ligand>
        <name>2-[(2R,5Z)-2-carboxy-4-methylthiazol-5(2H)-ylidene]ethyl phosphate</name>
        <dbReference type="ChEBI" id="CHEBI:62899"/>
    </ligand>
</feature>
<dbReference type="CDD" id="cd00564">
    <property type="entry name" value="TMP_TenI"/>
    <property type="match status" value="1"/>
</dbReference>
<dbReference type="SUPFAM" id="SSF51391">
    <property type="entry name" value="Thiamin phosphate synthase"/>
    <property type="match status" value="1"/>
</dbReference>
<organism evidence="13 14">
    <name type="scientific">Sporosarcina pasteurii</name>
    <name type="common">Bacillus pasteurii</name>
    <dbReference type="NCBI Taxonomy" id="1474"/>
    <lineage>
        <taxon>Bacteria</taxon>
        <taxon>Bacillati</taxon>
        <taxon>Bacillota</taxon>
        <taxon>Bacilli</taxon>
        <taxon>Bacillales</taxon>
        <taxon>Caryophanaceae</taxon>
        <taxon>Sporosarcina</taxon>
    </lineage>
</organism>
<keyword evidence="3 9" id="KW-0479">Metal-binding</keyword>
<name>A0A380CKM0_SPOPA</name>
<comment type="function">
    <text evidence="9">Condenses 4-methyl-5-(beta-hydroxyethyl)thiazole monophosphate (THZ-P) and 2-methyl-4-amino-5-hydroxymethyl pyrimidine pyrophosphate (HMP-PP) to form thiamine monophosphate (TMP).</text>
</comment>
<evidence type="ECO:0000256" key="10">
    <source>
        <dbReference type="RuleBase" id="RU003826"/>
    </source>
</evidence>
<evidence type="ECO:0000256" key="2">
    <source>
        <dbReference type="ARBA" id="ARBA00022679"/>
    </source>
</evidence>
<reference evidence="13 14" key="1">
    <citation type="submission" date="2018-06" db="EMBL/GenBank/DDBJ databases">
        <authorList>
            <consortium name="Pathogen Informatics"/>
            <person name="Doyle S."/>
        </authorList>
    </citation>
    <scope>NUCLEOTIDE SEQUENCE [LARGE SCALE GENOMIC DNA]</scope>
    <source>
        <strain evidence="14">ATCC 11859 / DSM 33 / NCIB 8841 / NCTC 4822</strain>
    </source>
</reference>
<dbReference type="NCBIfam" id="TIGR00693">
    <property type="entry name" value="thiE"/>
    <property type="match status" value="1"/>
</dbReference>
<comment type="similarity">
    <text evidence="9 10">Belongs to the thiamine-phosphate synthase family.</text>
</comment>
<feature type="binding site" evidence="9">
    <location>
        <begin position="38"/>
        <end position="42"/>
    </location>
    <ligand>
        <name>4-amino-2-methyl-5-(diphosphooxymethyl)pyrimidine</name>
        <dbReference type="ChEBI" id="CHEBI:57841"/>
    </ligand>
</feature>
<dbReference type="GO" id="GO:0004789">
    <property type="term" value="F:thiamine-phosphate diphosphorylase activity"/>
    <property type="evidence" value="ECO:0007669"/>
    <property type="project" value="UniProtKB-UniRule"/>
</dbReference>
<evidence type="ECO:0000256" key="3">
    <source>
        <dbReference type="ARBA" id="ARBA00022723"/>
    </source>
</evidence>
<evidence type="ECO:0000256" key="1">
    <source>
        <dbReference type="ARBA" id="ARBA00005165"/>
    </source>
</evidence>
<comment type="cofactor">
    <cofactor evidence="9">
        <name>Mg(2+)</name>
        <dbReference type="ChEBI" id="CHEBI:18420"/>
    </cofactor>
    <text evidence="9">Binds 1 Mg(2+) ion per subunit.</text>
</comment>
<proteinExistence type="inferred from homology"/>
<dbReference type="InterPro" id="IPR034291">
    <property type="entry name" value="TMP_synthase"/>
</dbReference>
<evidence type="ECO:0000256" key="11">
    <source>
        <dbReference type="RuleBase" id="RU004253"/>
    </source>
</evidence>
<evidence type="ECO:0000256" key="5">
    <source>
        <dbReference type="ARBA" id="ARBA00022977"/>
    </source>
</evidence>
<evidence type="ECO:0000256" key="8">
    <source>
        <dbReference type="ARBA" id="ARBA00047883"/>
    </source>
</evidence>
<dbReference type="Gene3D" id="3.20.20.70">
    <property type="entry name" value="Aldolase class I"/>
    <property type="match status" value="1"/>
</dbReference>
<feature type="binding site" evidence="9">
    <location>
        <position position="73"/>
    </location>
    <ligand>
        <name>4-amino-2-methyl-5-(diphosphooxymethyl)pyrimidine</name>
        <dbReference type="ChEBI" id="CHEBI:57841"/>
    </ligand>
</feature>
<dbReference type="HAMAP" id="MF_00097">
    <property type="entry name" value="TMP_synthase"/>
    <property type="match status" value="1"/>
</dbReference>
<evidence type="ECO:0000313" key="13">
    <source>
        <dbReference type="EMBL" id="SUJ21820.1"/>
    </source>
</evidence>
<gene>
    <name evidence="9 13" type="primary">thiE</name>
    <name evidence="13" type="ORF">NCTC4822_03202</name>
</gene>
<dbReference type="Pfam" id="PF02581">
    <property type="entry name" value="TMP-TENI"/>
    <property type="match status" value="1"/>
</dbReference>
<protein>
    <recommendedName>
        <fullName evidence="9">Thiamine-phosphate synthase</fullName>
        <shortName evidence="9">TP synthase</shortName>
        <shortName evidence="9">TPS</shortName>
        <ecNumber evidence="9">2.5.1.3</ecNumber>
    </recommendedName>
    <alternativeName>
        <fullName evidence="9">Thiamine-phosphate pyrophosphorylase</fullName>
        <shortName evidence="9">TMP pyrophosphorylase</shortName>
        <shortName evidence="9">TMP-PPase</shortName>
    </alternativeName>
</protein>
<comment type="catalytic activity">
    <reaction evidence="6 9 10">
        <text>4-methyl-5-(2-phosphooxyethyl)-thiazole + 4-amino-2-methyl-5-(diphosphooxymethyl)pyrimidine + H(+) = thiamine phosphate + diphosphate</text>
        <dbReference type="Rhea" id="RHEA:22328"/>
        <dbReference type="ChEBI" id="CHEBI:15378"/>
        <dbReference type="ChEBI" id="CHEBI:33019"/>
        <dbReference type="ChEBI" id="CHEBI:37575"/>
        <dbReference type="ChEBI" id="CHEBI:57841"/>
        <dbReference type="ChEBI" id="CHEBI:58296"/>
        <dbReference type="EC" id="2.5.1.3"/>
    </reaction>
</comment>
<keyword evidence="14" id="KW-1185">Reference proteome</keyword>
<evidence type="ECO:0000256" key="4">
    <source>
        <dbReference type="ARBA" id="ARBA00022842"/>
    </source>
</evidence>
<dbReference type="InterPro" id="IPR036206">
    <property type="entry name" value="ThiamineP_synth_sf"/>
</dbReference>
<dbReference type="PANTHER" id="PTHR20857">
    <property type="entry name" value="THIAMINE-PHOSPHATE PYROPHOSPHORYLASE"/>
    <property type="match status" value="1"/>
</dbReference>
<dbReference type="GO" id="GO:0000287">
    <property type="term" value="F:magnesium ion binding"/>
    <property type="evidence" value="ECO:0007669"/>
    <property type="project" value="UniProtKB-UniRule"/>
</dbReference>
<feature type="binding site" evidence="9">
    <location>
        <begin position="138"/>
        <end position="140"/>
    </location>
    <ligand>
        <name>2-[(2R,5Z)-2-carboxy-4-methylthiazol-5(2H)-ylidene]ethyl phosphate</name>
        <dbReference type="ChEBI" id="CHEBI:62899"/>
    </ligand>
</feature>
<dbReference type="OrthoDB" id="9812206at2"/>
<evidence type="ECO:0000256" key="9">
    <source>
        <dbReference type="HAMAP-Rule" id="MF_00097"/>
    </source>
</evidence>
<evidence type="ECO:0000313" key="14">
    <source>
        <dbReference type="Proteomes" id="UP000254519"/>
    </source>
</evidence>
<dbReference type="UniPathway" id="UPA00060">
    <property type="reaction ID" value="UER00141"/>
</dbReference>
<dbReference type="PANTHER" id="PTHR20857:SF15">
    <property type="entry name" value="THIAMINE-PHOSPHATE SYNTHASE"/>
    <property type="match status" value="1"/>
</dbReference>
<feature type="binding site" evidence="9">
    <location>
        <begin position="190"/>
        <end position="191"/>
    </location>
    <ligand>
        <name>2-[(2R,5Z)-2-carboxy-4-methylthiazol-5(2H)-ylidene]ethyl phosphate</name>
        <dbReference type="ChEBI" id="CHEBI:62899"/>
    </ligand>
</feature>
<dbReference type="GO" id="GO:0009229">
    <property type="term" value="P:thiamine diphosphate biosynthetic process"/>
    <property type="evidence" value="ECO:0007669"/>
    <property type="project" value="UniProtKB-UniRule"/>
</dbReference>
<dbReference type="AlphaFoldDB" id="A0A380CKM0"/>
<evidence type="ECO:0000256" key="7">
    <source>
        <dbReference type="ARBA" id="ARBA00047851"/>
    </source>
</evidence>
<sequence>MDKSKLQLYFIAGTTNIGDRNLLDVLQAALKGGITTFQLREKGEGALQGDDLKALAEQCKQLCNKFKVPFIVNDDVDLAVEVGADGVHIGQEDGDIAKVREKIGSEKILGVSTHSIEDAMAASDAGANYVGIGPLFETTSKENAGAPVGTELVRQVANVLPGLPIVGIGGITERKAGRVIREGASGVAMISAIANSEDVEQVTRAIKGSVTLASTGVEM</sequence>
<feature type="binding site" evidence="9">
    <location>
        <position position="112"/>
    </location>
    <ligand>
        <name>4-amino-2-methyl-5-(diphosphooxymethyl)pyrimidine</name>
        <dbReference type="ChEBI" id="CHEBI:57841"/>
    </ligand>
</feature>
<evidence type="ECO:0000256" key="6">
    <source>
        <dbReference type="ARBA" id="ARBA00047334"/>
    </source>
</evidence>